<keyword evidence="2 10" id="KW-0489">Methyltransferase</keyword>
<feature type="domain" description="TFIIE beta" evidence="12">
    <location>
        <begin position="362"/>
        <end position="443"/>
    </location>
</feature>
<comment type="subcellular location">
    <subcellularLocation>
        <location evidence="1">Nucleus</location>
    </subcellularLocation>
</comment>
<comment type="function">
    <text evidence="10">S-adenosyl-L-methionine-binding protein that acts as an inhibitor of mTORC1 signaling. Acts as a sensor of S-adenosyl-L-methionine to signal methionine sufficiency to mTORC1. Probably also acts as a S-adenosyl-L-methionine-dependent methyltransferase.</text>
</comment>
<dbReference type="GO" id="GO:0006367">
    <property type="term" value="P:transcription initiation at RNA polymerase II promoter"/>
    <property type="evidence" value="ECO:0007669"/>
    <property type="project" value="InterPro"/>
</dbReference>
<evidence type="ECO:0000256" key="1">
    <source>
        <dbReference type="ARBA" id="ARBA00004123"/>
    </source>
</evidence>
<feature type="region of interest" description="Disordered" evidence="11">
    <location>
        <begin position="321"/>
        <end position="359"/>
    </location>
</feature>
<dbReference type="PANTHER" id="PTHR21008:SF0">
    <property type="entry name" value="S-ADENOSYLMETHIONINE SENSOR UPSTREAM OF MTORC1"/>
    <property type="match status" value="1"/>
</dbReference>
<keyword evidence="3 10" id="KW-0808">Transferase</keyword>
<dbReference type="HAMAP" id="MF_03044">
    <property type="entry name" value="BMT2"/>
    <property type="match status" value="1"/>
</dbReference>
<comment type="function">
    <text evidence="9">Recruits TFIIH to the initiation complex and stimulates the RNA polymerase II C-terminal domain kinase and DNA-dependent ATPase activities of TFIIH. Both TFIIH and TFIIE are required for promoter clearance by RNA polymerase.</text>
</comment>
<keyword evidence="6" id="KW-0238">DNA-binding</keyword>
<reference evidence="13" key="1">
    <citation type="journal article" date="2024" name="Gigascience">
        <title>Chromosome-level genome of the poultry shaft louse Menopon gallinae provides insight into the host-switching and adaptive evolution of parasitic lice.</title>
        <authorList>
            <person name="Xu Y."/>
            <person name="Ma L."/>
            <person name="Liu S."/>
            <person name="Liang Y."/>
            <person name="Liu Q."/>
            <person name="He Z."/>
            <person name="Tian L."/>
            <person name="Duan Y."/>
            <person name="Cai W."/>
            <person name="Li H."/>
            <person name="Song F."/>
        </authorList>
    </citation>
    <scope>NUCLEOTIDE SEQUENCE</scope>
    <source>
        <strain evidence="13">Cailab_2023a</strain>
    </source>
</reference>
<dbReference type="GO" id="GO:0032259">
    <property type="term" value="P:methylation"/>
    <property type="evidence" value="ECO:0007669"/>
    <property type="project" value="UniProtKB-KW"/>
</dbReference>
<accession>A0AAW2IDQ0</accession>
<keyword evidence="8" id="KW-0539">Nucleus</keyword>
<dbReference type="SUPFAM" id="SSF46785">
    <property type="entry name" value="Winged helix' DNA-binding domain"/>
    <property type="match status" value="1"/>
</dbReference>
<dbReference type="InterPro" id="IPR029063">
    <property type="entry name" value="SAM-dependent_MTases_sf"/>
</dbReference>
<sequence length="585" mass="68366">MIAEEQRELADYIKSVHLSLRCKSRQIGAELAWKQHLENEETLRNYSNCMKKLAENYWSANNKKSDDKLLCRIEWMLNVVTEYFDNKKLEKELSKERSKLQSFVSRSLVDGDELERFRGQAPEDFKKPYRLLDVGSCYDPFAAHDQFVTFPIDLYPAIPSVKKCDFTQLLVQDYSDDNVNWFRDNMDILPRNYFHIVVFSLFLEYLPSPEQRYLSCELAYESLADNGILLIATPDSKHESANARIMKAWKIALAHIGFHRIRLDKLRYLYCMAFRKAVSPKYPLALYNLKDVSNERSIPIPQDYVEEKELFKKRALATPSVEVKKRTETSSPSVAQTKDDSKKSRPRPVSSGPRIDATTYKTMTGSSNYKFGVLAKIVRHLRSRHQENDDHPLSLDELLDETNQLDVGNKVKQWLLNEALVKNHKIEVTPDQKFLFKPPYKVRDKKGMLKLLKQHDLKGLGGILLEDIQESLPNCDKILRMLNNEIIYIQRPVDKKKILFYNDRTANLAVDEEFQKLWRAVAVESMDDQKIEEYLEKQGIKSMQDHSLKKLATPIKRKKVMRKKTFKKPRDNEHLADVLQTYDDK</sequence>
<dbReference type="Gene3D" id="3.40.50.150">
    <property type="entry name" value="Vaccinia Virus protein VP39"/>
    <property type="match status" value="1"/>
</dbReference>
<evidence type="ECO:0000256" key="2">
    <source>
        <dbReference type="ARBA" id="ARBA00022603"/>
    </source>
</evidence>
<evidence type="ECO:0000256" key="6">
    <source>
        <dbReference type="ARBA" id="ARBA00023125"/>
    </source>
</evidence>
<evidence type="ECO:0000256" key="4">
    <source>
        <dbReference type="ARBA" id="ARBA00022691"/>
    </source>
</evidence>
<dbReference type="InterPro" id="IPR021867">
    <property type="entry name" value="Bmt2/SAMTOR"/>
</dbReference>
<evidence type="ECO:0000313" key="13">
    <source>
        <dbReference type="EMBL" id="KAL0279843.1"/>
    </source>
</evidence>
<protein>
    <recommendedName>
        <fullName evidence="10">S-adenosylmethionine sensor upstream of mTORC1</fullName>
    </recommendedName>
    <alternativeName>
        <fullName evidence="10">Probable methyltransferase BMT2 homolog</fullName>
        <ecNumber evidence="10">2.1.1.-</ecNumber>
    </alternativeName>
</protein>
<dbReference type="PROSITE" id="PS51351">
    <property type="entry name" value="TFIIE_BETA_C"/>
    <property type="match status" value="1"/>
</dbReference>
<evidence type="ECO:0000256" key="5">
    <source>
        <dbReference type="ARBA" id="ARBA00023015"/>
    </source>
</evidence>
<evidence type="ECO:0000256" key="9">
    <source>
        <dbReference type="ARBA" id="ARBA00025581"/>
    </source>
</evidence>
<dbReference type="Pfam" id="PF02186">
    <property type="entry name" value="TFIIE_beta"/>
    <property type="match status" value="1"/>
</dbReference>
<keyword evidence="7" id="KW-0804">Transcription</keyword>
<feature type="binding site" evidence="10">
    <location>
        <position position="135"/>
    </location>
    <ligand>
        <name>S-adenosyl-L-methionine</name>
        <dbReference type="ChEBI" id="CHEBI:59789"/>
    </ligand>
</feature>
<organism evidence="13">
    <name type="scientific">Menopon gallinae</name>
    <name type="common">poultry shaft louse</name>
    <dbReference type="NCBI Taxonomy" id="328185"/>
    <lineage>
        <taxon>Eukaryota</taxon>
        <taxon>Metazoa</taxon>
        <taxon>Ecdysozoa</taxon>
        <taxon>Arthropoda</taxon>
        <taxon>Hexapoda</taxon>
        <taxon>Insecta</taxon>
        <taxon>Pterygota</taxon>
        <taxon>Neoptera</taxon>
        <taxon>Paraneoptera</taxon>
        <taxon>Psocodea</taxon>
        <taxon>Troctomorpha</taxon>
        <taxon>Phthiraptera</taxon>
        <taxon>Amblycera</taxon>
        <taxon>Menoponidae</taxon>
        <taxon>Menopon</taxon>
    </lineage>
</organism>
<dbReference type="SUPFAM" id="SSF53335">
    <property type="entry name" value="S-adenosyl-L-methionine-dependent methyltransferases"/>
    <property type="match status" value="1"/>
</dbReference>
<comment type="similarity">
    <text evidence="10">Belongs to the BMT2 family.</text>
</comment>
<dbReference type="InterPro" id="IPR003166">
    <property type="entry name" value="TFIIE_bsu_DNA-bd"/>
</dbReference>
<dbReference type="EC" id="2.1.1.-" evidence="10"/>
<dbReference type="FunFam" id="1.10.10.10:FF:000177">
    <property type="entry name" value="Transcription initiation factor IIE subunit beta"/>
    <property type="match status" value="1"/>
</dbReference>
<dbReference type="Pfam" id="PF18121">
    <property type="entry name" value="TFA2_Winged_2"/>
    <property type="match status" value="1"/>
</dbReference>
<comment type="caution">
    <text evidence="13">The sequence shown here is derived from an EMBL/GenBank/DDBJ whole genome shotgun (WGS) entry which is preliminary data.</text>
</comment>
<dbReference type="GO" id="GO:1904262">
    <property type="term" value="P:negative regulation of TORC1 signaling"/>
    <property type="evidence" value="ECO:0007669"/>
    <property type="project" value="TreeGrafter"/>
</dbReference>
<dbReference type="GO" id="GO:0003677">
    <property type="term" value="F:DNA binding"/>
    <property type="evidence" value="ECO:0007669"/>
    <property type="project" value="UniProtKB-KW"/>
</dbReference>
<dbReference type="Gene3D" id="1.10.10.10">
    <property type="entry name" value="Winged helix-like DNA-binding domain superfamily/Winged helix DNA-binding domain"/>
    <property type="match status" value="1"/>
</dbReference>
<gene>
    <name evidence="13" type="ORF">PYX00_001318</name>
</gene>
<dbReference type="CDD" id="cd07977">
    <property type="entry name" value="TFIIE_beta_winged_helix"/>
    <property type="match status" value="1"/>
</dbReference>
<dbReference type="InterPro" id="IPR040501">
    <property type="entry name" value="TFA2_Winged_2"/>
</dbReference>
<dbReference type="InterPro" id="IPR036388">
    <property type="entry name" value="WH-like_DNA-bd_sf"/>
</dbReference>
<dbReference type="GO" id="GO:0005634">
    <property type="term" value="C:nucleus"/>
    <property type="evidence" value="ECO:0007669"/>
    <property type="project" value="UniProtKB-SubCell"/>
</dbReference>
<proteinExistence type="inferred from homology"/>
<dbReference type="PANTHER" id="PTHR21008">
    <property type="entry name" value="S-ADENOSYLMETHIONINE SENSOR UPSTREAM OF MTORC1-RELATED"/>
    <property type="match status" value="1"/>
</dbReference>
<keyword evidence="4 10" id="KW-0949">S-adenosyl-L-methionine</keyword>
<evidence type="ECO:0000259" key="12">
    <source>
        <dbReference type="PROSITE" id="PS51351"/>
    </source>
</evidence>
<evidence type="ECO:0000256" key="3">
    <source>
        <dbReference type="ARBA" id="ARBA00022679"/>
    </source>
</evidence>
<dbReference type="GO" id="GO:0008168">
    <property type="term" value="F:methyltransferase activity"/>
    <property type="evidence" value="ECO:0007669"/>
    <property type="project" value="UniProtKB-UniRule"/>
</dbReference>
<dbReference type="AlphaFoldDB" id="A0AAW2IDQ0"/>
<evidence type="ECO:0000256" key="11">
    <source>
        <dbReference type="SAM" id="MobiDB-lite"/>
    </source>
</evidence>
<keyword evidence="5" id="KW-0805">Transcription regulation</keyword>
<evidence type="ECO:0000256" key="8">
    <source>
        <dbReference type="ARBA" id="ARBA00023242"/>
    </source>
</evidence>
<evidence type="ECO:0000256" key="10">
    <source>
        <dbReference type="HAMAP-Rule" id="MF_03044"/>
    </source>
</evidence>
<dbReference type="InterPro" id="IPR036390">
    <property type="entry name" value="WH_DNA-bd_sf"/>
</dbReference>
<name>A0AAW2IDQ0_9NEOP</name>
<feature type="binding site" evidence="10">
    <location>
        <position position="153"/>
    </location>
    <ligand>
        <name>S-adenosyl-L-methionine</name>
        <dbReference type="ChEBI" id="CHEBI:59789"/>
    </ligand>
</feature>
<dbReference type="EMBL" id="JARGDH010000001">
    <property type="protein sequence ID" value="KAL0279843.1"/>
    <property type="molecule type" value="Genomic_DNA"/>
</dbReference>
<evidence type="ECO:0000256" key="7">
    <source>
        <dbReference type="ARBA" id="ARBA00023163"/>
    </source>
</evidence>